<keyword evidence="4 6" id="KW-1005">Bacterial flagellum biogenesis</keyword>
<accession>A0A0G3ERM6</accession>
<dbReference type="KEGG" id="ptx:ABW99_17500"/>
<dbReference type="AlphaFoldDB" id="A0A0G3ERM6"/>
<dbReference type="GO" id="GO:0044780">
    <property type="term" value="P:bacterial-type flagellum assembly"/>
    <property type="evidence" value="ECO:0007669"/>
    <property type="project" value="InterPro"/>
</dbReference>
<dbReference type="OrthoDB" id="9792010at2"/>
<evidence type="ECO:0000313" key="7">
    <source>
        <dbReference type="EMBL" id="AKJ69733.1"/>
    </source>
</evidence>
<dbReference type="CDD" id="cd16098">
    <property type="entry name" value="FliS"/>
    <property type="match status" value="1"/>
</dbReference>
<keyword evidence="5" id="KW-0143">Chaperone</keyword>
<dbReference type="PANTHER" id="PTHR34773:SF1">
    <property type="entry name" value="FLAGELLAR SECRETION CHAPERONE FLIS"/>
    <property type="match status" value="1"/>
</dbReference>
<proteinExistence type="inferred from homology"/>
<dbReference type="Proteomes" id="UP000036700">
    <property type="component" value="Chromosome"/>
</dbReference>
<protein>
    <recommendedName>
        <fullName evidence="6">Flagellar secretion chaperone FliS</fullName>
    </recommendedName>
</protein>
<comment type="similarity">
    <text evidence="2 6">Belongs to the FliS family.</text>
</comment>
<evidence type="ECO:0000256" key="6">
    <source>
        <dbReference type="PIRNR" id="PIRNR039090"/>
    </source>
</evidence>
<evidence type="ECO:0000256" key="5">
    <source>
        <dbReference type="ARBA" id="ARBA00023186"/>
    </source>
</evidence>
<dbReference type="SUPFAM" id="SSF101116">
    <property type="entry name" value="Flagellar export chaperone FliS"/>
    <property type="match status" value="1"/>
</dbReference>
<keyword evidence="7" id="KW-0282">Flagellum</keyword>
<dbReference type="Pfam" id="PF02561">
    <property type="entry name" value="FliS"/>
    <property type="match status" value="1"/>
</dbReference>
<comment type="subcellular location">
    <subcellularLocation>
        <location evidence="1 6">Cytoplasm</location>
        <location evidence="1 6">Cytosol</location>
    </subcellularLocation>
</comment>
<evidence type="ECO:0000256" key="3">
    <source>
        <dbReference type="ARBA" id="ARBA00022490"/>
    </source>
</evidence>
<organism evidence="7 8">
    <name type="scientific">Pandoraea thiooxydans</name>
    <dbReference type="NCBI Taxonomy" id="445709"/>
    <lineage>
        <taxon>Bacteria</taxon>
        <taxon>Pseudomonadati</taxon>
        <taxon>Pseudomonadota</taxon>
        <taxon>Betaproteobacteria</taxon>
        <taxon>Burkholderiales</taxon>
        <taxon>Burkholderiaceae</taxon>
        <taxon>Pandoraea</taxon>
    </lineage>
</organism>
<keyword evidence="7" id="KW-0966">Cell projection</keyword>
<sequence length="140" mass="14601">MYGMNAANAYRKVGLETGVIAANPHQLIVMLFDGARTALANARRLLQQGDIPGKGKAISHAIAIIGGLRGALNMEAGGALAEQLAELYDHMNQRLLLANLHNDADQLQIVDALLETIGSAWRAIDPAAAAAQVAAQGVPA</sequence>
<gene>
    <name evidence="7" type="ORF">ABW99_17500</name>
</gene>
<dbReference type="InterPro" id="IPR003713">
    <property type="entry name" value="FliS"/>
</dbReference>
<evidence type="ECO:0000313" key="8">
    <source>
        <dbReference type="Proteomes" id="UP000036700"/>
    </source>
</evidence>
<reference evidence="8" key="1">
    <citation type="submission" date="2015-06" db="EMBL/GenBank/DDBJ databases">
        <authorList>
            <person name="Lim Y.L."/>
            <person name="Ee R."/>
            <person name="Yong D."/>
            <person name="How K.Y."/>
            <person name="Yin W.F."/>
            <person name="Chan K.G."/>
        </authorList>
    </citation>
    <scope>NUCLEOTIDE SEQUENCE [LARGE SCALE GENOMIC DNA]</scope>
    <source>
        <strain evidence="8">DSM 25325</strain>
    </source>
</reference>
<dbReference type="PANTHER" id="PTHR34773">
    <property type="entry name" value="FLAGELLAR SECRETION CHAPERONE FLIS"/>
    <property type="match status" value="1"/>
</dbReference>
<dbReference type="PATRIC" id="fig|445709.3.peg.3694"/>
<dbReference type="InterPro" id="IPR036584">
    <property type="entry name" value="FliS_sf"/>
</dbReference>
<dbReference type="GO" id="GO:0005829">
    <property type="term" value="C:cytosol"/>
    <property type="evidence" value="ECO:0007669"/>
    <property type="project" value="UniProtKB-SubCell"/>
</dbReference>
<evidence type="ECO:0000256" key="1">
    <source>
        <dbReference type="ARBA" id="ARBA00004514"/>
    </source>
</evidence>
<evidence type="ECO:0000256" key="2">
    <source>
        <dbReference type="ARBA" id="ARBA00008787"/>
    </source>
</evidence>
<evidence type="ECO:0000256" key="4">
    <source>
        <dbReference type="ARBA" id="ARBA00022795"/>
    </source>
</evidence>
<dbReference type="RefSeq" id="WP_047215642.1">
    <property type="nucleotide sequence ID" value="NZ_CP011568.3"/>
</dbReference>
<keyword evidence="3 6" id="KW-0963">Cytoplasm</keyword>
<dbReference type="STRING" id="445709.ABW99_17500"/>
<dbReference type="PIRSF" id="PIRSF039090">
    <property type="entry name" value="Flis"/>
    <property type="match status" value="1"/>
</dbReference>
<keyword evidence="7" id="KW-0969">Cilium</keyword>
<dbReference type="EMBL" id="CP011568">
    <property type="protein sequence ID" value="AKJ69733.1"/>
    <property type="molecule type" value="Genomic_DNA"/>
</dbReference>
<keyword evidence="8" id="KW-1185">Reference proteome</keyword>
<dbReference type="Gene3D" id="1.20.120.340">
    <property type="entry name" value="Flagellar protein FliS"/>
    <property type="match status" value="1"/>
</dbReference>
<dbReference type="GO" id="GO:0071973">
    <property type="term" value="P:bacterial-type flagellum-dependent cell motility"/>
    <property type="evidence" value="ECO:0007669"/>
    <property type="project" value="TreeGrafter"/>
</dbReference>
<dbReference type="NCBIfam" id="TIGR00208">
    <property type="entry name" value="fliS"/>
    <property type="match status" value="1"/>
</dbReference>
<name>A0A0G3ERM6_9BURK</name>